<protein>
    <submittedName>
        <fullName evidence="1">Uncharacterized protein</fullName>
    </submittedName>
</protein>
<sequence>MLIIGNYIRNLECKSFLDIETNRVRIRPSNNQGIPADLVIECSREYSDTTKFPLGTKFIAEDVVVYNKQLAELIR</sequence>
<dbReference type="AlphaFoldDB" id="A0A1K2IL42"/>
<evidence type="ECO:0000313" key="2">
    <source>
        <dbReference type="Proteomes" id="UP000182034"/>
    </source>
</evidence>
<dbReference type="STRING" id="1612149.SAMN05216324_10482"/>
<name>A0A1K2IL42_9FLAO</name>
<proteinExistence type="predicted"/>
<evidence type="ECO:0000313" key="1">
    <source>
        <dbReference type="EMBL" id="SFZ93002.1"/>
    </source>
</evidence>
<keyword evidence="2" id="KW-1185">Reference proteome</keyword>
<reference evidence="2" key="1">
    <citation type="submission" date="2016-10" db="EMBL/GenBank/DDBJ databases">
        <authorList>
            <person name="Varghese N."/>
            <person name="Submissions S."/>
        </authorList>
    </citation>
    <scope>NUCLEOTIDE SEQUENCE [LARGE SCALE GENOMIC DNA]</scope>
    <source>
        <strain evidence="2">SUR2</strain>
    </source>
</reference>
<gene>
    <name evidence="1" type="ORF">SAMN05216324_10482</name>
</gene>
<organism evidence="1 2">
    <name type="scientific">Chryseobacterium limigenitum</name>
    <dbReference type="NCBI Taxonomy" id="1612149"/>
    <lineage>
        <taxon>Bacteria</taxon>
        <taxon>Pseudomonadati</taxon>
        <taxon>Bacteroidota</taxon>
        <taxon>Flavobacteriia</taxon>
        <taxon>Flavobacteriales</taxon>
        <taxon>Weeksellaceae</taxon>
        <taxon>Chryseobacterium group</taxon>
        <taxon>Chryseobacterium</taxon>
    </lineage>
</organism>
<accession>A0A1K2IL42</accession>
<dbReference type="EMBL" id="FPKW01000004">
    <property type="protein sequence ID" value="SFZ93002.1"/>
    <property type="molecule type" value="Genomic_DNA"/>
</dbReference>
<dbReference type="Proteomes" id="UP000182034">
    <property type="component" value="Unassembled WGS sequence"/>
</dbReference>